<organism evidence="1 2">
    <name type="scientific">Hyaloscypha variabilis (strain UAMH 11265 / GT02V1 / F)</name>
    <name type="common">Meliniomyces variabilis</name>
    <dbReference type="NCBI Taxonomy" id="1149755"/>
    <lineage>
        <taxon>Eukaryota</taxon>
        <taxon>Fungi</taxon>
        <taxon>Dikarya</taxon>
        <taxon>Ascomycota</taxon>
        <taxon>Pezizomycotina</taxon>
        <taxon>Leotiomycetes</taxon>
        <taxon>Helotiales</taxon>
        <taxon>Hyaloscyphaceae</taxon>
        <taxon>Hyaloscypha</taxon>
        <taxon>Hyaloscypha variabilis</taxon>
    </lineage>
</organism>
<reference evidence="1 2" key="1">
    <citation type="submission" date="2016-04" db="EMBL/GenBank/DDBJ databases">
        <title>A degradative enzymes factory behind the ericoid mycorrhizal symbiosis.</title>
        <authorList>
            <consortium name="DOE Joint Genome Institute"/>
            <person name="Martino E."/>
            <person name="Morin E."/>
            <person name="Grelet G."/>
            <person name="Kuo A."/>
            <person name="Kohler A."/>
            <person name="Daghino S."/>
            <person name="Barry K."/>
            <person name="Choi C."/>
            <person name="Cichocki N."/>
            <person name="Clum A."/>
            <person name="Copeland A."/>
            <person name="Hainaut M."/>
            <person name="Haridas S."/>
            <person name="Labutti K."/>
            <person name="Lindquist E."/>
            <person name="Lipzen A."/>
            <person name="Khouja H.-R."/>
            <person name="Murat C."/>
            <person name="Ohm R."/>
            <person name="Olson A."/>
            <person name="Spatafora J."/>
            <person name="Veneault-Fourrey C."/>
            <person name="Henrissat B."/>
            <person name="Grigoriev I."/>
            <person name="Martin F."/>
            <person name="Perotto S."/>
        </authorList>
    </citation>
    <scope>NUCLEOTIDE SEQUENCE [LARGE SCALE GENOMIC DNA]</scope>
    <source>
        <strain evidence="1 2">F</strain>
    </source>
</reference>
<accession>A0A2J6QV43</accession>
<dbReference type="AlphaFoldDB" id="A0A2J6QV43"/>
<evidence type="ECO:0000313" key="2">
    <source>
        <dbReference type="Proteomes" id="UP000235786"/>
    </source>
</evidence>
<dbReference type="Proteomes" id="UP000235786">
    <property type="component" value="Unassembled WGS sequence"/>
</dbReference>
<protein>
    <submittedName>
        <fullName evidence="1">Uncharacterized protein</fullName>
    </submittedName>
</protein>
<evidence type="ECO:0000313" key="1">
    <source>
        <dbReference type="EMBL" id="PMD30131.1"/>
    </source>
</evidence>
<name>A0A2J6QV43_HYAVF</name>
<sequence>MLGVQVSKGLQSHAQRLGKAAGSIQEHTSTWQCPLFYMDTRVSEWINIQAYSGSSLSPQLVIFAYRMEQRNLKMEIILRYFSLLSTTHKMIDFSSGPSCSSSCYATFPSLTSLSRFLASCTTIEPLSAKPQRLIFGDKLLHLHTALMPYPWSSVFCSGVNSCQLLK</sequence>
<dbReference type="EMBL" id="KZ613969">
    <property type="protein sequence ID" value="PMD30131.1"/>
    <property type="molecule type" value="Genomic_DNA"/>
</dbReference>
<proteinExistence type="predicted"/>
<keyword evidence="2" id="KW-1185">Reference proteome</keyword>
<gene>
    <name evidence="1" type="ORF">L207DRAFT_231266</name>
</gene>